<dbReference type="GO" id="GO:0031505">
    <property type="term" value="P:fungal-type cell wall organization"/>
    <property type="evidence" value="ECO:0007669"/>
    <property type="project" value="InterPro"/>
</dbReference>
<sequence length="157" mass="16293">MMKMLTKAILLAAAASMVAALGHNETAAPTMTRVVTAFTTYCPEPTTVPIGRNRTITVTRATMLTVTDCPCTIVETCHGCVMPLRTASATYHAASTTEQPSSETEKTHRPGDKPTGRPVTPPSQAPPAASMTGDGQGVRACPGMMLAVVGAVGYMAL</sequence>
<dbReference type="STRING" id="1399860.A0A2C5XDH3"/>
<evidence type="ECO:0008006" key="5">
    <source>
        <dbReference type="Google" id="ProtNLM"/>
    </source>
</evidence>
<dbReference type="PANTHER" id="PTHR35523">
    <property type="entry name" value="CELL WALL PROTEIN SED1"/>
    <property type="match status" value="1"/>
</dbReference>
<reference evidence="3 4" key="1">
    <citation type="submission" date="2017-06" db="EMBL/GenBank/DDBJ databases">
        <title>Ant-infecting Ophiocordyceps genomes reveal a high diversity of potential behavioral manipulation genes and a possible major role for enterotoxins.</title>
        <authorList>
            <person name="De Bekker C."/>
            <person name="Evans H.C."/>
            <person name="Brachmann A."/>
            <person name="Hughes D.P."/>
        </authorList>
    </citation>
    <scope>NUCLEOTIDE SEQUENCE [LARGE SCALE GENOMIC DNA]</scope>
    <source>
        <strain evidence="3 4">Map64</strain>
    </source>
</reference>
<organism evidence="3 4">
    <name type="scientific">Ophiocordyceps australis</name>
    <dbReference type="NCBI Taxonomy" id="1399860"/>
    <lineage>
        <taxon>Eukaryota</taxon>
        <taxon>Fungi</taxon>
        <taxon>Dikarya</taxon>
        <taxon>Ascomycota</taxon>
        <taxon>Pezizomycotina</taxon>
        <taxon>Sordariomycetes</taxon>
        <taxon>Hypocreomycetidae</taxon>
        <taxon>Hypocreales</taxon>
        <taxon>Ophiocordycipitaceae</taxon>
        <taxon>Ophiocordyceps</taxon>
    </lineage>
</organism>
<evidence type="ECO:0000256" key="1">
    <source>
        <dbReference type="SAM" id="MobiDB-lite"/>
    </source>
</evidence>
<feature type="compositionally biased region" description="Basic and acidic residues" evidence="1">
    <location>
        <begin position="103"/>
        <end position="115"/>
    </location>
</feature>
<evidence type="ECO:0000313" key="3">
    <source>
        <dbReference type="EMBL" id="PHH58578.1"/>
    </source>
</evidence>
<feature type="chain" id="PRO_5013174627" description="Clock-controlled protein 6" evidence="2">
    <location>
        <begin position="21"/>
        <end position="157"/>
    </location>
</feature>
<comment type="caution">
    <text evidence="3">The sequence shown here is derived from an EMBL/GenBank/DDBJ whole genome shotgun (WGS) entry which is preliminary data.</text>
</comment>
<dbReference type="InterPro" id="IPR038843">
    <property type="entry name" value="Sed1/Spi1"/>
</dbReference>
<dbReference type="GO" id="GO:0009277">
    <property type="term" value="C:fungal-type cell wall"/>
    <property type="evidence" value="ECO:0007669"/>
    <property type="project" value="TreeGrafter"/>
</dbReference>
<dbReference type="GO" id="GO:0005199">
    <property type="term" value="F:structural constituent of cell wall"/>
    <property type="evidence" value="ECO:0007669"/>
    <property type="project" value="InterPro"/>
</dbReference>
<dbReference type="Proteomes" id="UP000226192">
    <property type="component" value="Unassembled WGS sequence"/>
</dbReference>
<evidence type="ECO:0000256" key="2">
    <source>
        <dbReference type="SAM" id="SignalP"/>
    </source>
</evidence>
<dbReference type="PANTHER" id="PTHR35523:SF1">
    <property type="entry name" value="CELL WALL PROTEIN SED1"/>
    <property type="match status" value="1"/>
</dbReference>
<protein>
    <recommendedName>
        <fullName evidence="5">Clock-controlled protein 6</fullName>
    </recommendedName>
</protein>
<accession>A0A2C5XDH3</accession>
<dbReference type="OrthoDB" id="4094614at2759"/>
<feature type="region of interest" description="Disordered" evidence="1">
    <location>
        <begin position="91"/>
        <end position="135"/>
    </location>
</feature>
<keyword evidence="4" id="KW-1185">Reference proteome</keyword>
<proteinExistence type="predicted"/>
<dbReference type="AlphaFoldDB" id="A0A2C5XDH3"/>
<gene>
    <name evidence="3" type="ORF">CDD81_5201</name>
</gene>
<evidence type="ECO:0000313" key="4">
    <source>
        <dbReference type="Proteomes" id="UP000226192"/>
    </source>
</evidence>
<dbReference type="EMBL" id="NJET01000392">
    <property type="protein sequence ID" value="PHH58578.1"/>
    <property type="molecule type" value="Genomic_DNA"/>
</dbReference>
<keyword evidence="2" id="KW-0732">Signal</keyword>
<name>A0A2C5XDH3_9HYPO</name>
<feature type="signal peptide" evidence="2">
    <location>
        <begin position="1"/>
        <end position="20"/>
    </location>
</feature>